<dbReference type="InterPro" id="IPR036691">
    <property type="entry name" value="Endo/exonu/phosph_ase_sf"/>
</dbReference>
<protein>
    <submittedName>
        <fullName evidence="1">Retrovirus-related Pol polyprotein from transposon RE1</fullName>
    </submittedName>
</protein>
<dbReference type="PANTHER" id="PTHR11439:SF497">
    <property type="entry name" value="CYSTEINE-RICH RLK (RECEPTOR-LIKE PROTEIN KINASE) 8"/>
    <property type="match status" value="1"/>
</dbReference>
<sequence>MGRTFFKAKGSSLSILVLRHHNKNGVAERKIATSYIAMEHECWQHAMQAELQALEENHTWDIVPCPPTVKPIGEYGVDYEETFAPVAKMTTEEIYMKLPSSQSVMTSPRHLHLAAVRCIIRYLRGSPTCGLFFPTGSLQLVAYGDADWAGCPDTRRSTTGEYRAMSTACSKIVWLRGLLEELRFPQATSTSHVDHTSAIQIATNPIFHERTKHIEGCSTGLGVWEIFRLGDSERKGSSRRGGGIRGLWADPWCIGGDFNVIKFPSEHTREGRMSASMRRFLEVIDELALRDLPLQGRAFYLEWRVEWSILVKIGLVLVSEDWETHFSRVM</sequence>
<comment type="caution">
    <text evidence="1">The sequence shown here is derived from an EMBL/GenBank/DDBJ whole genome shotgun (WGS) entry which is preliminary data.</text>
</comment>
<dbReference type="Proteomes" id="UP000288805">
    <property type="component" value="Unassembled WGS sequence"/>
</dbReference>
<dbReference type="AlphaFoldDB" id="A0A438DT76"/>
<proteinExistence type="predicted"/>
<reference evidence="1 2" key="1">
    <citation type="journal article" date="2018" name="PLoS Genet.">
        <title>Population sequencing reveals clonal diversity and ancestral inbreeding in the grapevine cultivar Chardonnay.</title>
        <authorList>
            <person name="Roach M.J."/>
            <person name="Johnson D.L."/>
            <person name="Bohlmann J."/>
            <person name="van Vuuren H.J."/>
            <person name="Jones S.J."/>
            <person name="Pretorius I.S."/>
            <person name="Schmidt S.A."/>
            <person name="Borneman A.R."/>
        </authorList>
    </citation>
    <scope>NUCLEOTIDE SEQUENCE [LARGE SCALE GENOMIC DNA]</scope>
    <source>
        <strain evidence="2">cv. Chardonnay</strain>
        <tissue evidence="1">Leaf</tissue>
    </source>
</reference>
<evidence type="ECO:0000313" key="1">
    <source>
        <dbReference type="EMBL" id="RVW38674.1"/>
    </source>
</evidence>
<accession>A0A438DT76</accession>
<dbReference type="SUPFAM" id="SSF56219">
    <property type="entry name" value="DNase I-like"/>
    <property type="match status" value="1"/>
</dbReference>
<evidence type="ECO:0000313" key="2">
    <source>
        <dbReference type="Proteomes" id="UP000288805"/>
    </source>
</evidence>
<dbReference type="EMBL" id="QGNW01001503">
    <property type="protein sequence ID" value="RVW38674.1"/>
    <property type="molecule type" value="Genomic_DNA"/>
</dbReference>
<dbReference type="CDD" id="cd09272">
    <property type="entry name" value="RNase_HI_RT_Ty1"/>
    <property type="match status" value="1"/>
</dbReference>
<dbReference type="PANTHER" id="PTHR11439">
    <property type="entry name" value="GAG-POL-RELATED RETROTRANSPOSON"/>
    <property type="match status" value="1"/>
</dbReference>
<gene>
    <name evidence="1" type="primary">RE1_620</name>
    <name evidence="1" type="ORF">CK203_077475</name>
</gene>
<name>A0A438DT76_VITVI</name>
<organism evidence="1 2">
    <name type="scientific">Vitis vinifera</name>
    <name type="common">Grape</name>
    <dbReference type="NCBI Taxonomy" id="29760"/>
    <lineage>
        <taxon>Eukaryota</taxon>
        <taxon>Viridiplantae</taxon>
        <taxon>Streptophyta</taxon>
        <taxon>Embryophyta</taxon>
        <taxon>Tracheophyta</taxon>
        <taxon>Spermatophyta</taxon>
        <taxon>Magnoliopsida</taxon>
        <taxon>eudicotyledons</taxon>
        <taxon>Gunneridae</taxon>
        <taxon>Pentapetalae</taxon>
        <taxon>rosids</taxon>
        <taxon>Vitales</taxon>
        <taxon>Vitaceae</taxon>
        <taxon>Viteae</taxon>
        <taxon>Vitis</taxon>
    </lineage>
</organism>